<evidence type="ECO:0000313" key="20">
    <source>
        <dbReference type="Proteomes" id="UP000068832"/>
    </source>
</evidence>
<comment type="catalytic activity">
    <reaction evidence="7 8">
        <text>D-glyceraldehyde 3-phosphate = dihydroxyacetone phosphate</text>
        <dbReference type="Rhea" id="RHEA:18585"/>
        <dbReference type="ChEBI" id="CHEBI:57642"/>
        <dbReference type="ChEBI" id="CHEBI:59776"/>
        <dbReference type="EC" id="5.3.1.1"/>
    </reaction>
</comment>
<dbReference type="GO" id="GO:0019563">
    <property type="term" value="P:glycerol catabolic process"/>
    <property type="evidence" value="ECO:0007669"/>
    <property type="project" value="TreeGrafter"/>
</dbReference>
<evidence type="ECO:0000313" key="12">
    <source>
        <dbReference type="EMBL" id="AKV78943.1"/>
    </source>
</evidence>
<dbReference type="Gene3D" id="3.20.20.70">
    <property type="entry name" value="Aldolase class I"/>
    <property type="match status" value="1"/>
</dbReference>
<evidence type="ECO:0000256" key="7">
    <source>
        <dbReference type="HAMAP-Rule" id="MF_00147"/>
    </source>
</evidence>
<feature type="binding site" evidence="7">
    <location>
        <begin position="201"/>
        <end position="202"/>
    </location>
    <ligand>
        <name>substrate</name>
    </ligand>
</feature>
<dbReference type="GO" id="GO:0046166">
    <property type="term" value="P:glyceraldehyde-3-phosphate biosynthetic process"/>
    <property type="evidence" value="ECO:0007669"/>
    <property type="project" value="TreeGrafter"/>
</dbReference>
<evidence type="ECO:0000313" key="17">
    <source>
        <dbReference type="Proteomes" id="UP000061362"/>
    </source>
</evidence>
<dbReference type="NCBIfam" id="NF003302">
    <property type="entry name" value="PRK04302.1"/>
    <property type="match status" value="1"/>
</dbReference>
<dbReference type="EC" id="5.3.1.1" evidence="7 8"/>
<evidence type="ECO:0000313" key="19">
    <source>
        <dbReference type="Proteomes" id="UP000062475"/>
    </source>
</evidence>
<feature type="binding site" evidence="7">
    <location>
        <begin position="9"/>
        <end position="11"/>
    </location>
    <ligand>
        <name>substrate</name>
    </ligand>
</feature>
<evidence type="ECO:0000313" key="11">
    <source>
        <dbReference type="EMBL" id="AKV76692.1"/>
    </source>
</evidence>
<evidence type="ECO:0000256" key="4">
    <source>
        <dbReference type="ARBA" id="ARBA00023152"/>
    </source>
</evidence>
<dbReference type="EMBL" id="CP008822">
    <property type="protein sequence ID" value="AIM27592.1"/>
    <property type="molecule type" value="Genomic_DNA"/>
</dbReference>
<evidence type="ECO:0000313" key="14">
    <source>
        <dbReference type="EMBL" id="AKV83427.1"/>
    </source>
</evidence>
<dbReference type="EMBL" id="CP012173">
    <property type="protein sequence ID" value="AKV76692.1"/>
    <property type="molecule type" value="Genomic_DNA"/>
</dbReference>
<feature type="active site" description="Proton acceptor" evidence="7">
    <location>
        <position position="141"/>
    </location>
</feature>
<dbReference type="PANTHER" id="PTHR21139">
    <property type="entry name" value="TRIOSEPHOSPHATE ISOMERASE"/>
    <property type="match status" value="1"/>
</dbReference>
<dbReference type="EMBL" id="CP012175">
    <property type="protein sequence ID" value="AKV81188.1"/>
    <property type="molecule type" value="Genomic_DNA"/>
</dbReference>
<dbReference type="RefSeq" id="WP_012021395.1">
    <property type="nucleotide sequence ID" value="NZ_CP008822.1"/>
</dbReference>
<dbReference type="CDD" id="cd00311">
    <property type="entry name" value="TIM"/>
    <property type="match status" value="1"/>
</dbReference>
<comment type="pathway">
    <text evidence="7 8">Carbohydrate degradation; glycolysis; D-glyceraldehyde 3-phosphate from glycerone phosphate: step 1/1.</text>
</comment>
<comment type="pathway">
    <text evidence="7 8">Carbohydrate biosynthesis; gluconeogenesis.</text>
</comment>
<evidence type="ECO:0000313" key="10">
    <source>
        <dbReference type="EMBL" id="AKV74453.1"/>
    </source>
</evidence>
<dbReference type="HAMAP" id="MF_00147_A">
    <property type="entry name" value="TIM_A"/>
    <property type="match status" value="1"/>
</dbReference>
<keyword evidence="2 7" id="KW-0312">Gluconeogenesis</keyword>
<dbReference type="Proteomes" id="UP000061362">
    <property type="component" value="Chromosome"/>
</dbReference>
<dbReference type="UniPathway" id="UPA00138"/>
<protein>
    <recommendedName>
        <fullName evidence="1 7">Triosephosphate isomerase</fullName>
        <shortName evidence="7">TIM</shortName>
        <shortName evidence="7">TPI</shortName>
        <ecNumber evidence="7 8">5.3.1.1</ecNumber>
    </recommendedName>
    <alternativeName>
        <fullName evidence="7">Triose-phosphate isomerase</fullName>
    </alternativeName>
</protein>
<evidence type="ECO:0000313" key="18">
    <source>
        <dbReference type="Proteomes" id="UP000062398"/>
    </source>
</evidence>
<evidence type="ECO:0000313" key="16">
    <source>
        <dbReference type="Proteomes" id="UP000056255"/>
    </source>
</evidence>
<feature type="binding site" evidence="7">
    <location>
        <position position="146"/>
    </location>
    <ligand>
        <name>substrate</name>
    </ligand>
</feature>
<dbReference type="InterPro" id="IPR013785">
    <property type="entry name" value="Aldolase_TIM"/>
</dbReference>
<keyword evidence="5 7" id="KW-0413">Isomerase</keyword>
<feature type="active site" description="Electrophile" evidence="7">
    <location>
        <position position="93"/>
    </location>
</feature>
<dbReference type="OMA" id="IPVYAQH"/>
<feature type="binding site" evidence="7">
    <location>
        <position position="180"/>
    </location>
    <ligand>
        <name>substrate</name>
    </ligand>
</feature>
<dbReference type="GO" id="GO:0006094">
    <property type="term" value="P:gluconeogenesis"/>
    <property type="evidence" value="ECO:0007669"/>
    <property type="project" value="UniProtKB-UniRule"/>
</dbReference>
<dbReference type="Proteomes" id="UP000062475">
    <property type="component" value="Chromosome"/>
</dbReference>
<keyword evidence="4 7" id="KW-0324">Glycolysis</keyword>
<dbReference type="EMBL" id="CP012174">
    <property type="protein sequence ID" value="AKV78943.1"/>
    <property type="molecule type" value="Genomic_DNA"/>
</dbReference>
<accession>A0A088E7C6</accession>
<dbReference type="Pfam" id="PF00121">
    <property type="entry name" value="TIM"/>
    <property type="match status" value="1"/>
</dbReference>
<comment type="subcellular location">
    <subcellularLocation>
        <location evidence="7 8">Cytoplasm</location>
    </subcellularLocation>
</comment>
<comment type="similarity">
    <text evidence="7 8">Belongs to the triosephosphate isomerase family.</text>
</comment>
<evidence type="ECO:0000256" key="2">
    <source>
        <dbReference type="ARBA" id="ARBA00022432"/>
    </source>
</evidence>
<proteinExistence type="inferred from homology"/>
<organism evidence="9 15">
    <name type="scientific">Metallosphaera sedula</name>
    <dbReference type="NCBI Taxonomy" id="43687"/>
    <lineage>
        <taxon>Archaea</taxon>
        <taxon>Thermoproteota</taxon>
        <taxon>Thermoprotei</taxon>
        <taxon>Sulfolobales</taxon>
        <taxon>Sulfolobaceae</taxon>
        <taxon>Metallosphaera</taxon>
    </lineage>
</organism>
<dbReference type="GO" id="GO:0006096">
    <property type="term" value="P:glycolytic process"/>
    <property type="evidence" value="ECO:0007669"/>
    <property type="project" value="UniProtKB-UniRule"/>
</dbReference>
<dbReference type="SUPFAM" id="SSF51351">
    <property type="entry name" value="Triosephosphate isomerase (TIM)"/>
    <property type="match status" value="1"/>
</dbReference>
<comment type="function">
    <text evidence="7">Involved in the gluconeogenesis. Catalyzes stereospecifically the conversion of dihydroxyacetone phosphate (DHAP) to D-glyceraldehyde-3-phosphate (G3P).</text>
</comment>
<reference evidence="17 18" key="2">
    <citation type="journal article" date="2015" name="Genome Announc.">
        <title>Complete Genome Sequences of Evolved Arsenate-Resistant Metallosphaera sedula Strains.</title>
        <authorList>
            <person name="Ai C."/>
            <person name="McCarthy S."/>
            <person name="Schackwitz W."/>
            <person name="Martin J."/>
            <person name="Lipzen A."/>
            <person name="Blum P."/>
        </authorList>
    </citation>
    <scope>NUCLEOTIDE SEQUENCE [LARGE SCALE GENOMIC DNA]</scope>
    <source>
        <strain evidence="12 18">ARS120-1</strain>
        <strain evidence="13 17">ARS120-2</strain>
        <strain evidence="10 20">ARS50-1</strain>
        <strain evidence="11 19">ARS50-2</strain>
    </source>
</reference>
<evidence type="ECO:0000313" key="9">
    <source>
        <dbReference type="EMBL" id="AIM27592.1"/>
    </source>
</evidence>
<dbReference type="Proteomes" id="UP000068832">
    <property type="component" value="Chromosome"/>
</dbReference>
<keyword evidence="3 7" id="KW-0963">Cytoplasm</keyword>
<gene>
    <name evidence="7" type="primary">tpiA</name>
    <name evidence="9" type="ORF">HA72_1451</name>
    <name evidence="10" type="ORF">MsedA_1471</name>
    <name evidence="11" type="ORF">MsedB_1473</name>
    <name evidence="12" type="ORF">MsedC_1471</name>
    <name evidence="13" type="ORF">MsedD_1472</name>
    <name evidence="14" type="ORF">MsedE_1477</name>
</gene>
<evidence type="ECO:0000256" key="1">
    <source>
        <dbReference type="ARBA" id="ARBA00019397"/>
    </source>
</evidence>
<dbReference type="OrthoDB" id="9465at2157"/>
<dbReference type="GO" id="GO:0004807">
    <property type="term" value="F:triose-phosphate isomerase activity"/>
    <property type="evidence" value="ECO:0007669"/>
    <property type="project" value="UniProtKB-UniRule"/>
</dbReference>
<reference evidence="14 16" key="3">
    <citation type="submission" date="2015-07" db="EMBL/GenBank/DDBJ databases">
        <title>Physiological, transcriptional responses and genome re-sequencing of acid resistant extremely thermoacidophilic Metallosphaera sedula SARC-M1.</title>
        <authorList>
            <person name="Ai C."/>
            <person name="McCarthy S."/>
            <person name="Eckrich V."/>
            <person name="Rudrappa D."/>
            <person name="Qiu G."/>
            <person name="Blum P."/>
        </authorList>
    </citation>
    <scope>NUCLEOTIDE SEQUENCE [LARGE SCALE GENOMIC DNA]</scope>
    <source>
        <strain evidence="14 16">SARC-M1</strain>
    </source>
</reference>
<dbReference type="InterPro" id="IPR035990">
    <property type="entry name" value="TIM_sf"/>
</dbReference>
<dbReference type="EMBL" id="CP012176">
    <property type="protein sequence ID" value="AKV83427.1"/>
    <property type="molecule type" value="Genomic_DNA"/>
</dbReference>
<dbReference type="NCBIfam" id="TIGR00419">
    <property type="entry name" value="tim"/>
    <property type="match status" value="1"/>
</dbReference>
<evidence type="ECO:0000256" key="6">
    <source>
        <dbReference type="ARBA" id="ARBA00044762"/>
    </source>
</evidence>
<comment type="subunit">
    <text evidence="6 7">Homotetramer; dimer of dimers.</text>
</comment>
<dbReference type="PATRIC" id="fig|43687.5.peg.1578"/>
<dbReference type="EMBL" id="CP012172">
    <property type="protein sequence ID" value="AKV74453.1"/>
    <property type="molecule type" value="Genomic_DNA"/>
</dbReference>
<dbReference type="GeneID" id="91755953"/>
<dbReference type="Proteomes" id="UP000056255">
    <property type="component" value="Chromosome"/>
</dbReference>
<dbReference type="PROSITE" id="PS51440">
    <property type="entry name" value="TIM_2"/>
    <property type="match status" value="1"/>
</dbReference>
<reference evidence="9 15" key="1">
    <citation type="journal article" date="2014" name="J. Bacteriol.">
        <title>Role of an Archaeal PitA Transporter in the Copper and Arsenic Resistance of Metallosphaera sedula, an Extreme Thermoacidophile.</title>
        <authorList>
            <person name="McCarthy S."/>
            <person name="Ai C."/>
            <person name="Wheaton G."/>
            <person name="Tevatia R."/>
            <person name="Eckrich V."/>
            <person name="Kelly R."/>
            <person name="Blum P."/>
        </authorList>
    </citation>
    <scope>NUCLEOTIDE SEQUENCE [LARGE SCALE GENOMIC DNA]</scope>
    <source>
        <strain evidence="9 15">CuR1</strain>
    </source>
</reference>
<evidence type="ECO:0000256" key="5">
    <source>
        <dbReference type="ARBA" id="ARBA00023235"/>
    </source>
</evidence>
<sequence>MKVPIILVNFKVYETSYGRRGLEMAKIVEKVALETSTEIIIAVPATMITRVAESVTIPVYAQHVDGVPEGAHTGAVTPELIKDAGAKGSLLNHSERRVRMDEMDDALKRMKKLGLESVICVDRYELVAPMALLKPTAVLVEPPELIGTGVSVSKARPEVITSAVDEIRKVQGVYLIAGAGITSGEDVYVAMKLGSDGVGAASAIMKAKEPQKVLLDFVNGAIRALEER</sequence>
<dbReference type="InterPro" id="IPR022891">
    <property type="entry name" value="Triosephosphate_isomerase_arc"/>
</dbReference>
<evidence type="ECO:0000256" key="8">
    <source>
        <dbReference type="RuleBase" id="RU363013"/>
    </source>
</evidence>
<dbReference type="InterPro" id="IPR000652">
    <property type="entry name" value="Triosephosphate_isomerase"/>
</dbReference>
<dbReference type="SMR" id="A0A088E7C6"/>
<dbReference type="Proteomes" id="UP000062398">
    <property type="component" value="Chromosome"/>
</dbReference>
<dbReference type="PANTHER" id="PTHR21139:SF42">
    <property type="entry name" value="TRIOSEPHOSPHATE ISOMERASE"/>
    <property type="match status" value="1"/>
</dbReference>
<evidence type="ECO:0000313" key="15">
    <source>
        <dbReference type="Proteomes" id="UP000029084"/>
    </source>
</evidence>
<evidence type="ECO:0000256" key="3">
    <source>
        <dbReference type="ARBA" id="ARBA00022490"/>
    </source>
</evidence>
<dbReference type="FunFam" id="3.20.20.70:FF:000223">
    <property type="entry name" value="Triosephosphate isomerase"/>
    <property type="match status" value="1"/>
</dbReference>
<dbReference type="Proteomes" id="UP000029084">
    <property type="component" value="Chromosome"/>
</dbReference>
<dbReference type="AlphaFoldDB" id="A0A088E7C6"/>
<name>A0A088E7C6_9CREN</name>
<evidence type="ECO:0000313" key="13">
    <source>
        <dbReference type="EMBL" id="AKV81188.1"/>
    </source>
</evidence>
<dbReference type="UniPathway" id="UPA00109">
    <property type="reaction ID" value="UER00189"/>
</dbReference>
<dbReference type="GO" id="GO:0005829">
    <property type="term" value="C:cytosol"/>
    <property type="evidence" value="ECO:0007669"/>
    <property type="project" value="TreeGrafter"/>
</dbReference>